<organism evidence="2 3">
    <name type="scientific">Agrocybe pediades</name>
    <dbReference type="NCBI Taxonomy" id="84607"/>
    <lineage>
        <taxon>Eukaryota</taxon>
        <taxon>Fungi</taxon>
        <taxon>Dikarya</taxon>
        <taxon>Basidiomycota</taxon>
        <taxon>Agaricomycotina</taxon>
        <taxon>Agaricomycetes</taxon>
        <taxon>Agaricomycetidae</taxon>
        <taxon>Agaricales</taxon>
        <taxon>Agaricineae</taxon>
        <taxon>Strophariaceae</taxon>
        <taxon>Agrocybe</taxon>
    </lineage>
</organism>
<gene>
    <name evidence="2" type="ORF">D9613_002609</name>
</gene>
<evidence type="ECO:0000313" key="2">
    <source>
        <dbReference type="EMBL" id="KAF4614597.1"/>
    </source>
</evidence>
<reference evidence="2 3" key="1">
    <citation type="submission" date="2019-12" db="EMBL/GenBank/DDBJ databases">
        <authorList>
            <person name="Floudas D."/>
            <person name="Bentzer J."/>
            <person name="Ahren D."/>
            <person name="Johansson T."/>
            <person name="Persson P."/>
            <person name="Tunlid A."/>
        </authorList>
    </citation>
    <scope>NUCLEOTIDE SEQUENCE [LARGE SCALE GENOMIC DNA]</scope>
    <source>
        <strain evidence="2 3">CBS 102.39</strain>
    </source>
</reference>
<protein>
    <submittedName>
        <fullName evidence="2">Uncharacterized protein</fullName>
    </submittedName>
</protein>
<evidence type="ECO:0000313" key="3">
    <source>
        <dbReference type="Proteomes" id="UP000521872"/>
    </source>
</evidence>
<dbReference type="Proteomes" id="UP000521872">
    <property type="component" value="Unassembled WGS sequence"/>
</dbReference>
<keyword evidence="3" id="KW-1185">Reference proteome</keyword>
<dbReference type="EMBL" id="JAACJL010000044">
    <property type="protein sequence ID" value="KAF4614597.1"/>
    <property type="molecule type" value="Genomic_DNA"/>
</dbReference>
<proteinExistence type="predicted"/>
<comment type="caution">
    <text evidence="2">The sequence shown here is derived from an EMBL/GenBank/DDBJ whole genome shotgun (WGS) entry which is preliminary data.</text>
</comment>
<feature type="chain" id="PRO_5034365450" evidence="1">
    <location>
        <begin position="22"/>
        <end position="133"/>
    </location>
</feature>
<feature type="signal peptide" evidence="1">
    <location>
        <begin position="1"/>
        <end position="21"/>
    </location>
</feature>
<name>A0A8H4QNT8_9AGAR</name>
<accession>A0A8H4QNT8</accession>
<sequence>MNFSVASLFTTLFIFFFSVQASPLNALVERKPMDVFVPKIIKPDSETFWTVGQEATVVWDASTAPENISNGASVVLHNYGILAKGFSLRDGNVTFKVPIVRTGPNFITLFGDSGNYSPVFTIQGADGSVDSSS</sequence>
<evidence type="ECO:0000256" key="1">
    <source>
        <dbReference type="SAM" id="SignalP"/>
    </source>
</evidence>
<dbReference type="AlphaFoldDB" id="A0A8H4QNT8"/>
<keyword evidence="1" id="KW-0732">Signal</keyword>